<proteinExistence type="predicted"/>
<accession>A0A6J1DW29</accession>
<sequence>MENEKKKRKNKKKKNKQIRTSEDETAVSESTSMEDNHMRNGQNDHNSISDAVDHSQLHQHTGEIKDAILEETIEHLRKENFLFAHTKAKLEDTIKHLHEENSFHKQKGADLELKLVEFDGEKHSWLKKEARLLQTIEQLERDKYSLILKENSSRETIVNKNNDISRLQAQVVELEKHKRDLLHENKQLMENVTDYQSKVMNLERRIPSIHSSDHITKEMLSSQVDAARILVDKLITENAELIGKVNELFVELQRVTKTELSSAMEPGERAGATLDYPEIQDTGNRLEALESISVHNHSIGSNIVELDNDLLAPTSSIPIEAGEIVQIPLDENEDIAESDEKDVLLSDAPLIGAPYRLISFMAKYVSGADLVAKT</sequence>
<feature type="coiled-coil region" evidence="1">
    <location>
        <begin position="157"/>
        <end position="205"/>
    </location>
</feature>
<dbReference type="RefSeq" id="XP_022157289.1">
    <property type="nucleotide sequence ID" value="XM_022301597.1"/>
</dbReference>
<protein>
    <submittedName>
        <fullName evidence="4">Uncharacterized protein LOC111024023 isoform X2</fullName>
    </submittedName>
</protein>
<evidence type="ECO:0000256" key="2">
    <source>
        <dbReference type="SAM" id="MobiDB-lite"/>
    </source>
</evidence>
<gene>
    <name evidence="4" type="primary">LOC111024023</name>
</gene>
<evidence type="ECO:0000313" key="3">
    <source>
        <dbReference type="Proteomes" id="UP000504603"/>
    </source>
</evidence>
<keyword evidence="3" id="KW-1185">Reference proteome</keyword>
<keyword evidence="1" id="KW-0175">Coiled coil</keyword>
<reference evidence="4" key="1">
    <citation type="submission" date="2025-08" db="UniProtKB">
        <authorList>
            <consortium name="RefSeq"/>
        </authorList>
    </citation>
    <scope>IDENTIFICATION</scope>
    <source>
        <strain evidence="4">OHB3-1</strain>
    </source>
</reference>
<dbReference type="GeneID" id="111024023"/>
<organism evidence="3 4">
    <name type="scientific">Momordica charantia</name>
    <name type="common">Bitter gourd</name>
    <name type="synonym">Balsam pear</name>
    <dbReference type="NCBI Taxonomy" id="3673"/>
    <lineage>
        <taxon>Eukaryota</taxon>
        <taxon>Viridiplantae</taxon>
        <taxon>Streptophyta</taxon>
        <taxon>Embryophyta</taxon>
        <taxon>Tracheophyta</taxon>
        <taxon>Spermatophyta</taxon>
        <taxon>Magnoliopsida</taxon>
        <taxon>eudicotyledons</taxon>
        <taxon>Gunneridae</taxon>
        <taxon>Pentapetalae</taxon>
        <taxon>rosids</taxon>
        <taxon>fabids</taxon>
        <taxon>Cucurbitales</taxon>
        <taxon>Cucurbitaceae</taxon>
        <taxon>Momordiceae</taxon>
        <taxon>Momordica</taxon>
    </lineage>
</organism>
<evidence type="ECO:0000313" key="4">
    <source>
        <dbReference type="RefSeq" id="XP_022157289.1"/>
    </source>
</evidence>
<feature type="region of interest" description="Disordered" evidence="2">
    <location>
        <begin position="1"/>
        <end position="49"/>
    </location>
</feature>
<dbReference type="AlphaFoldDB" id="A0A6J1DW29"/>
<feature type="compositionally biased region" description="Polar residues" evidence="2">
    <location>
        <begin position="27"/>
        <end position="49"/>
    </location>
</feature>
<name>A0A6J1DW29_MOMCH</name>
<dbReference type="Proteomes" id="UP000504603">
    <property type="component" value="Unplaced"/>
</dbReference>
<feature type="compositionally biased region" description="Basic residues" evidence="2">
    <location>
        <begin position="1"/>
        <end position="17"/>
    </location>
</feature>
<evidence type="ECO:0000256" key="1">
    <source>
        <dbReference type="SAM" id="Coils"/>
    </source>
</evidence>